<name>C8P5X5_9LACO</name>
<dbReference type="PANTHER" id="PTHR42957">
    <property type="entry name" value="HELICASE MJ1565-RELATED"/>
    <property type="match status" value="1"/>
</dbReference>
<dbReference type="EMBL" id="ACLL01000018">
    <property type="protein sequence ID" value="EEW54061.1"/>
    <property type="molecule type" value="Genomic_DNA"/>
</dbReference>
<dbReference type="InterPro" id="IPR002789">
    <property type="entry name" value="HerA_central"/>
</dbReference>
<dbReference type="SMART" id="SM00382">
    <property type="entry name" value="AAA"/>
    <property type="match status" value="1"/>
</dbReference>
<comment type="caution">
    <text evidence="2">The sequence shown here is derived from an EMBL/GenBank/DDBJ whole genome shotgun (WGS) entry which is preliminary data.</text>
</comment>
<reference evidence="2 4" key="1">
    <citation type="submission" date="2009-09" db="EMBL/GenBank/DDBJ databases">
        <authorList>
            <person name="Qin X."/>
            <person name="Bachman B."/>
            <person name="Battles P."/>
            <person name="Bell A."/>
            <person name="Bess C."/>
            <person name="Bickham C."/>
            <person name="Chaboub L."/>
            <person name="Chen D."/>
            <person name="Coyle M."/>
            <person name="Deiros D.R."/>
            <person name="Dinh H."/>
            <person name="Forbes L."/>
            <person name="Fowler G."/>
            <person name="Francisco L."/>
            <person name="Fu Q."/>
            <person name="Gubbala S."/>
            <person name="Hale W."/>
            <person name="Han Y."/>
            <person name="Hemphill L."/>
            <person name="Highlander S.K."/>
            <person name="Hirani K."/>
            <person name="Hogues M."/>
            <person name="Jackson L."/>
            <person name="Jakkamsetti A."/>
            <person name="Javaid M."/>
            <person name="Jiang H."/>
            <person name="Korchina V."/>
            <person name="Kovar C."/>
            <person name="Lara F."/>
            <person name="Lee S."/>
            <person name="Mata R."/>
            <person name="Mathew T."/>
            <person name="Moen C."/>
            <person name="Morales K."/>
            <person name="Munidasa M."/>
            <person name="Nazareth L."/>
            <person name="Ngo R."/>
            <person name="Nguyen L."/>
            <person name="Okwuonu G."/>
            <person name="Ongeri F."/>
            <person name="Patil S."/>
            <person name="Petrosino J."/>
            <person name="Pham C."/>
            <person name="Pham P."/>
            <person name="Pu L.-L."/>
            <person name="Puazo M."/>
            <person name="Raj R."/>
            <person name="Reid J."/>
            <person name="Rouhana J."/>
            <person name="Saada N."/>
            <person name="Shang Y."/>
            <person name="Simmons D."/>
            <person name="Thornton R."/>
            <person name="Warren J."/>
            <person name="Weissenberger G."/>
            <person name="Zhang J."/>
            <person name="Zhang L."/>
            <person name="Zhou C."/>
            <person name="Zhu D."/>
            <person name="Muzny D."/>
            <person name="Worley K."/>
            <person name="Gibbs R."/>
        </authorList>
    </citation>
    <scope>NUCLEOTIDE SEQUENCE [LARGE SCALE GENOMIC DNA]</scope>
    <source>
        <strain evidence="2 4">DSM 16041</strain>
    </source>
</reference>
<evidence type="ECO:0000313" key="4">
    <source>
        <dbReference type="Proteomes" id="UP000003675"/>
    </source>
</evidence>
<dbReference type="eggNOG" id="COG0433">
    <property type="taxonomic scope" value="Bacteria"/>
</dbReference>
<keyword evidence="5" id="KW-1185">Reference proteome</keyword>
<dbReference type="Proteomes" id="UP000051883">
    <property type="component" value="Unassembled WGS sequence"/>
</dbReference>
<dbReference type="Pfam" id="PF01935">
    <property type="entry name" value="DUF87"/>
    <property type="match status" value="1"/>
</dbReference>
<accession>C8P5X5</accession>
<dbReference type="STRING" id="525309.HMPREF0494_0719"/>
<dbReference type="InterPro" id="IPR027417">
    <property type="entry name" value="P-loop_NTPase"/>
</dbReference>
<dbReference type="CDD" id="cd01127">
    <property type="entry name" value="TrwB_TraG_TraD_VirD4"/>
    <property type="match status" value="1"/>
</dbReference>
<sequence>MTAMTDLRTGRPVHRPLTDQHLLVVGQTGSGKTTTALALLDQLQQTDQTAIVFDPTGEYAQLPHAVTYRLGGNAYLEAGRLDPGELQAVLGLDLPERLERQMSRAMNALRIQRNLLQQPGPLKKVGRPLARYQSLLNQLSAWSRDYAIAELPQQLLEEAVIPFADDQADYSLCGQTYDREQIRHDWGLLTDLRERLASPAFRDLFDTQGHPGMAKTELGFVLKLFLQHRSSHRTLVIDLSLLRRYERQQGALLSELFKQVLNNRLARRDQPQPAVKIVLDEAHRYLPAADQELSHNGIFQLLREGRKVNLQLLLTTQSPLDLPARLRSQFGRALVHRLSSGDELAALPVVPKLSTASTLATGEALLLAVGEADQLVRVQKPRW</sequence>
<gene>
    <name evidence="3" type="ORF">FC31_GL001866</name>
    <name evidence="2" type="ORF">HMPREF0494_0719</name>
</gene>
<dbReference type="Gene3D" id="3.40.50.300">
    <property type="entry name" value="P-loop containing nucleotide triphosphate hydrolases"/>
    <property type="match status" value="2"/>
</dbReference>
<dbReference type="EMBL" id="AZDK01000006">
    <property type="protein sequence ID" value="KRK60256.1"/>
    <property type="molecule type" value="Genomic_DNA"/>
</dbReference>
<dbReference type="PANTHER" id="PTHR42957:SF1">
    <property type="entry name" value="HELICASE MJ1565-RELATED"/>
    <property type="match status" value="1"/>
</dbReference>
<dbReference type="InterPro" id="IPR003593">
    <property type="entry name" value="AAA+_ATPase"/>
</dbReference>
<dbReference type="HOGENOM" id="CLU_050624_0_0_9"/>
<evidence type="ECO:0000313" key="2">
    <source>
        <dbReference type="EMBL" id="EEW54061.1"/>
    </source>
</evidence>
<evidence type="ECO:0000259" key="1">
    <source>
        <dbReference type="SMART" id="SM00382"/>
    </source>
</evidence>
<reference evidence="3 5" key="2">
    <citation type="journal article" date="2015" name="Genome Announc.">
        <title>Expanding the biotechnology potential of lactobacilli through comparative genomics of 213 strains and associated genera.</title>
        <authorList>
            <person name="Sun Z."/>
            <person name="Harris H.M."/>
            <person name="McCann A."/>
            <person name="Guo C."/>
            <person name="Argimon S."/>
            <person name="Zhang W."/>
            <person name="Yang X."/>
            <person name="Jeffery I.B."/>
            <person name="Cooney J.C."/>
            <person name="Kagawa T.F."/>
            <person name="Liu W."/>
            <person name="Song Y."/>
            <person name="Salvetti E."/>
            <person name="Wrobel A."/>
            <person name="Rasinkangas P."/>
            <person name="Parkhill J."/>
            <person name="Rea M.C."/>
            <person name="O'Sullivan O."/>
            <person name="Ritari J."/>
            <person name="Douillard F.P."/>
            <person name="Paul Ross R."/>
            <person name="Yang R."/>
            <person name="Briner A.E."/>
            <person name="Felis G.E."/>
            <person name="de Vos W.M."/>
            <person name="Barrangou R."/>
            <person name="Klaenhammer T.R."/>
            <person name="Caufield P.W."/>
            <person name="Cui Y."/>
            <person name="Zhang H."/>
            <person name="O'Toole P.W."/>
        </authorList>
    </citation>
    <scope>NUCLEOTIDE SEQUENCE [LARGE SCALE GENOMIC DNA]</scope>
    <source>
        <strain evidence="3 5">DSM 16041</strain>
    </source>
</reference>
<proteinExistence type="predicted"/>
<dbReference type="AlphaFoldDB" id="C8P5X5"/>
<organism evidence="2 4">
    <name type="scientific">Limosilactobacillus antri DSM 16041</name>
    <dbReference type="NCBI Taxonomy" id="525309"/>
    <lineage>
        <taxon>Bacteria</taxon>
        <taxon>Bacillati</taxon>
        <taxon>Bacillota</taxon>
        <taxon>Bacilli</taxon>
        <taxon>Lactobacillales</taxon>
        <taxon>Lactobacillaceae</taxon>
        <taxon>Limosilactobacillus</taxon>
    </lineage>
</organism>
<protein>
    <recommendedName>
        <fullName evidence="1">AAA+ ATPase domain-containing protein</fullName>
    </recommendedName>
</protein>
<feature type="domain" description="AAA+ ATPase" evidence="1">
    <location>
        <begin position="18"/>
        <end position="340"/>
    </location>
</feature>
<dbReference type="Proteomes" id="UP000003675">
    <property type="component" value="Unassembled WGS sequence"/>
</dbReference>
<dbReference type="PATRIC" id="fig|525309.8.peg.1933"/>
<evidence type="ECO:0000313" key="3">
    <source>
        <dbReference type="EMBL" id="KRK60256.1"/>
    </source>
</evidence>
<evidence type="ECO:0000313" key="5">
    <source>
        <dbReference type="Proteomes" id="UP000051883"/>
    </source>
</evidence>
<dbReference type="SUPFAM" id="SSF52540">
    <property type="entry name" value="P-loop containing nucleoside triphosphate hydrolases"/>
    <property type="match status" value="1"/>
</dbReference>
<dbReference type="RefSeq" id="WP_007124022.1">
    <property type="nucleotide sequence ID" value="NZ_AZDK01000006.1"/>
</dbReference>
<dbReference type="InterPro" id="IPR008571">
    <property type="entry name" value="HerA-like"/>
</dbReference>